<reference evidence="2 3" key="1">
    <citation type="submission" date="2015-01" db="EMBL/GenBank/DDBJ databases">
        <title>Evolution of Trichinella species and genotypes.</title>
        <authorList>
            <person name="Korhonen P.K."/>
            <person name="Edoardo P."/>
            <person name="Giuseppe L.R."/>
            <person name="Gasser R.B."/>
        </authorList>
    </citation>
    <scope>NUCLEOTIDE SEQUENCE [LARGE SCALE GENOMIC DNA]</scope>
    <source>
        <strain evidence="2">ISS2496</strain>
    </source>
</reference>
<accession>A0A0V0W3L1</accession>
<proteinExistence type="predicted"/>
<evidence type="ECO:0000256" key="1">
    <source>
        <dbReference type="SAM" id="MobiDB-lite"/>
    </source>
</evidence>
<evidence type="ECO:0000313" key="3">
    <source>
        <dbReference type="Proteomes" id="UP000054783"/>
    </source>
</evidence>
<dbReference type="EMBL" id="JYDQ01005870">
    <property type="protein sequence ID" value="KRX70280.1"/>
    <property type="molecule type" value="Genomic_DNA"/>
</dbReference>
<feature type="region of interest" description="Disordered" evidence="1">
    <location>
        <begin position="1"/>
        <end position="20"/>
    </location>
</feature>
<comment type="caution">
    <text evidence="2">The sequence shown here is derived from an EMBL/GenBank/DDBJ whole genome shotgun (WGS) entry which is preliminary data.</text>
</comment>
<gene>
    <name evidence="2" type="ORF">T12_13227</name>
</gene>
<evidence type="ECO:0000313" key="2">
    <source>
        <dbReference type="EMBL" id="KRX70280.1"/>
    </source>
</evidence>
<organism evidence="2 3">
    <name type="scientific">Trichinella patagoniensis</name>
    <dbReference type="NCBI Taxonomy" id="990121"/>
    <lineage>
        <taxon>Eukaryota</taxon>
        <taxon>Metazoa</taxon>
        <taxon>Ecdysozoa</taxon>
        <taxon>Nematoda</taxon>
        <taxon>Enoplea</taxon>
        <taxon>Dorylaimia</taxon>
        <taxon>Trichinellida</taxon>
        <taxon>Trichinellidae</taxon>
        <taxon>Trichinella</taxon>
    </lineage>
</organism>
<keyword evidence="3" id="KW-1185">Reference proteome</keyword>
<protein>
    <submittedName>
        <fullName evidence="2">Uncharacterized protein</fullName>
    </submittedName>
</protein>
<dbReference type="AlphaFoldDB" id="A0A0V0W3L1"/>
<sequence length="46" mass="4822">MKGLVRSGSAKAGAVRGTGGRPVLQTQVSKVCRTQQCPRILSPVLE</sequence>
<dbReference type="Proteomes" id="UP000054783">
    <property type="component" value="Unassembled WGS sequence"/>
</dbReference>
<name>A0A0V0W3L1_9BILA</name>